<dbReference type="Gene3D" id="3.90.470.20">
    <property type="entry name" value="4'-phosphopantetheinyl transferase domain"/>
    <property type="match status" value="1"/>
</dbReference>
<dbReference type="SUPFAM" id="SSF56214">
    <property type="entry name" value="4'-phosphopantetheinyl transferase"/>
    <property type="match status" value="1"/>
</dbReference>
<reference evidence="1" key="1">
    <citation type="submission" date="2018-05" db="EMBL/GenBank/DDBJ databases">
        <authorList>
            <person name="Lanie J.A."/>
            <person name="Ng W.-L."/>
            <person name="Kazmierczak K.M."/>
            <person name="Andrzejewski T.M."/>
            <person name="Davidsen T.M."/>
            <person name="Wayne K.J."/>
            <person name="Tettelin H."/>
            <person name="Glass J.I."/>
            <person name="Rusch D."/>
            <person name="Podicherti R."/>
            <person name="Tsui H.-C.T."/>
            <person name="Winkler M.E."/>
        </authorList>
    </citation>
    <scope>NUCLEOTIDE SEQUENCE</scope>
</reference>
<gene>
    <name evidence="1" type="ORF">METZ01_LOCUS419753</name>
</gene>
<protein>
    <recommendedName>
        <fullName evidence="2">4'-phosphopantetheinyl transferase domain-containing protein</fullName>
    </recommendedName>
</protein>
<organism evidence="1">
    <name type="scientific">marine metagenome</name>
    <dbReference type="NCBI Taxonomy" id="408172"/>
    <lineage>
        <taxon>unclassified sequences</taxon>
        <taxon>metagenomes</taxon>
        <taxon>ecological metagenomes</taxon>
    </lineage>
</organism>
<dbReference type="GO" id="GO:0000287">
    <property type="term" value="F:magnesium ion binding"/>
    <property type="evidence" value="ECO:0007669"/>
    <property type="project" value="InterPro"/>
</dbReference>
<dbReference type="EMBL" id="UINC01165484">
    <property type="protein sequence ID" value="SVD66899.1"/>
    <property type="molecule type" value="Genomic_DNA"/>
</dbReference>
<sequence length="49" mass="5409">IDLRSIRIINNADGSPYVNLDLEYNGSVKVSISHTETHAIAFALSELNH</sequence>
<accession>A0A382X7Q1</accession>
<evidence type="ECO:0008006" key="2">
    <source>
        <dbReference type="Google" id="ProtNLM"/>
    </source>
</evidence>
<dbReference type="GO" id="GO:0008897">
    <property type="term" value="F:holo-[acyl-carrier-protein] synthase activity"/>
    <property type="evidence" value="ECO:0007669"/>
    <property type="project" value="InterPro"/>
</dbReference>
<dbReference type="AlphaFoldDB" id="A0A382X7Q1"/>
<dbReference type="InterPro" id="IPR037143">
    <property type="entry name" value="4-PPantetheinyl_Trfase_dom_sf"/>
</dbReference>
<feature type="non-terminal residue" evidence="1">
    <location>
        <position position="1"/>
    </location>
</feature>
<evidence type="ECO:0000313" key="1">
    <source>
        <dbReference type="EMBL" id="SVD66899.1"/>
    </source>
</evidence>
<proteinExistence type="predicted"/>
<name>A0A382X7Q1_9ZZZZ</name>